<proteinExistence type="predicted"/>
<reference evidence="1 2" key="1">
    <citation type="submission" date="2018-12" db="EMBL/GenBank/DDBJ databases">
        <authorList>
            <person name="Yu L."/>
        </authorList>
    </citation>
    <scope>NUCLEOTIDE SEQUENCE [LARGE SCALE GENOMIC DNA]</scope>
    <source>
        <strain evidence="1 2">S5H2222</strain>
    </source>
</reference>
<dbReference type="AlphaFoldDB" id="A0A3S0HPM9"/>
<dbReference type="RefSeq" id="WP_126292778.1">
    <property type="nucleotide sequence ID" value="NZ_CP155468.1"/>
</dbReference>
<accession>A0A3S0HPM9</accession>
<dbReference type="OrthoDB" id="2973666at2"/>
<evidence type="ECO:0000313" key="2">
    <source>
        <dbReference type="Proteomes" id="UP000276349"/>
    </source>
</evidence>
<keyword evidence="2" id="KW-1185">Reference proteome</keyword>
<gene>
    <name evidence="1" type="ORF">EKG35_02695</name>
</gene>
<protein>
    <submittedName>
        <fullName evidence="1">Uncharacterized protein</fullName>
    </submittedName>
</protein>
<dbReference type="Proteomes" id="UP000276349">
    <property type="component" value="Unassembled WGS sequence"/>
</dbReference>
<evidence type="ECO:0000313" key="1">
    <source>
        <dbReference type="EMBL" id="RTQ95610.1"/>
    </source>
</evidence>
<comment type="caution">
    <text evidence="1">The sequence shown here is derived from an EMBL/GenBank/DDBJ whole genome shotgun (WGS) entry which is preliminary data.</text>
</comment>
<dbReference type="EMBL" id="RXNR01000005">
    <property type="protein sequence ID" value="RTQ95610.1"/>
    <property type="molecule type" value="Genomic_DNA"/>
</dbReference>
<sequence>MNKNETILKNAKATTEQVSKVLSKPKTLIYCGPTINNGEISQYAVFQGNLPEHVKKHLEAEAAVKELLIPVQDFAAVKNRIYQKGTREQLLFEKALNYANGGNK</sequence>
<name>A0A3S0HPM9_9BACI</name>
<organism evidence="1 2">
    <name type="scientific">Lysinibacillus telephonicus</name>
    <dbReference type="NCBI Taxonomy" id="1714840"/>
    <lineage>
        <taxon>Bacteria</taxon>
        <taxon>Bacillati</taxon>
        <taxon>Bacillota</taxon>
        <taxon>Bacilli</taxon>
        <taxon>Bacillales</taxon>
        <taxon>Bacillaceae</taxon>
        <taxon>Lysinibacillus</taxon>
    </lineage>
</organism>